<dbReference type="PANTHER" id="PTHR31807:SF27">
    <property type="entry name" value="QWRF MOTIF-CONTAINING PROTEIN 7"/>
    <property type="match status" value="1"/>
</dbReference>
<comment type="similarity">
    <text evidence="1">Belongs to the QWRF family.</text>
</comment>
<sequence length="364" mass="40928">MEKSQSRRHQNAAARGGDSPRLLRSKSGSATVKSPLPESHSLTSKYSKIEENPQISAKKVKKKQEITDGGDGGGGGFIRFSPRSMSKLEVPRRSRSASTSPSAWALSPGRSLPCSSPAPAAVPKSPASYDKLMKKKTKGGGGGGVGGVLKYFRQKKVSPLLEEEYHQFRVTYNRMLQWRFANARAEASMATVKRVAQKKMLNAWVRISVIRNLIVEKRILIQKLKHEMKLYQILKSEMRLLDEWWRIEPKNVAAVGRVVRKLSAISVCLPVVQNAEADTMSVYDAMSTAMEVMDNIKAMILDMHWQVERTCFLLTELSVMLKQQKQFFHELEKRVTLIASLEVQEKSLRVHHIQLAKEVNAIET</sequence>
<feature type="compositionally biased region" description="Basic residues" evidence="2">
    <location>
        <begin position="1"/>
        <end position="10"/>
    </location>
</feature>
<dbReference type="PANTHER" id="PTHR31807">
    <property type="entry name" value="AUGMIN FAMILY MEMBER"/>
    <property type="match status" value="1"/>
</dbReference>
<organism evidence="3 4">
    <name type="scientific">Rehmannia glutinosa</name>
    <name type="common">Chinese foxglove</name>
    <dbReference type="NCBI Taxonomy" id="99300"/>
    <lineage>
        <taxon>Eukaryota</taxon>
        <taxon>Viridiplantae</taxon>
        <taxon>Streptophyta</taxon>
        <taxon>Embryophyta</taxon>
        <taxon>Tracheophyta</taxon>
        <taxon>Spermatophyta</taxon>
        <taxon>Magnoliopsida</taxon>
        <taxon>eudicotyledons</taxon>
        <taxon>Gunneridae</taxon>
        <taxon>Pentapetalae</taxon>
        <taxon>asterids</taxon>
        <taxon>lamiids</taxon>
        <taxon>Lamiales</taxon>
        <taxon>Orobanchaceae</taxon>
        <taxon>Rehmannieae</taxon>
        <taxon>Rehmannia</taxon>
    </lineage>
</organism>
<accession>A0ABR0X897</accession>
<proteinExistence type="inferred from homology"/>
<dbReference type="InterPro" id="IPR007573">
    <property type="entry name" value="QWRF"/>
</dbReference>
<feature type="compositionally biased region" description="Low complexity" evidence="2">
    <location>
        <begin position="111"/>
        <end position="127"/>
    </location>
</feature>
<evidence type="ECO:0000313" key="3">
    <source>
        <dbReference type="EMBL" id="KAK6155882.1"/>
    </source>
</evidence>
<dbReference type="Proteomes" id="UP001318860">
    <property type="component" value="Unassembled WGS sequence"/>
</dbReference>
<evidence type="ECO:0000256" key="1">
    <source>
        <dbReference type="ARBA" id="ARBA00010016"/>
    </source>
</evidence>
<evidence type="ECO:0000313" key="4">
    <source>
        <dbReference type="Proteomes" id="UP001318860"/>
    </source>
</evidence>
<name>A0ABR0X897_REHGL</name>
<gene>
    <name evidence="3" type="ORF">DH2020_010130</name>
</gene>
<protein>
    <recommendedName>
        <fullName evidence="5">QWRF motif-containing protein</fullName>
    </recommendedName>
</protein>
<comment type="caution">
    <text evidence="3">The sequence shown here is derived from an EMBL/GenBank/DDBJ whole genome shotgun (WGS) entry which is preliminary data.</text>
</comment>
<feature type="region of interest" description="Disordered" evidence="2">
    <location>
        <begin position="1"/>
        <end position="127"/>
    </location>
</feature>
<evidence type="ECO:0000256" key="2">
    <source>
        <dbReference type="SAM" id="MobiDB-lite"/>
    </source>
</evidence>
<dbReference type="Pfam" id="PF04484">
    <property type="entry name" value="QWRF"/>
    <property type="match status" value="1"/>
</dbReference>
<evidence type="ECO:0008006" key="5">
    <source>
        <dbReference type="Google" id="ProtNLM"/>
    </source>
</evidence>
<dbReference type="EMBL" id="JABTTQ020000005">
    <property type="protein sequence ID" value="KAK6155882.1"/>
    <property type="molecule type" value="Genomic_DNA"/>
</dbReference>
<keyword evidence="4" id="KW-1185">Reference proteome</keyword>
<reference evidence="3 4" key="1">
    <citation type="journal article" date="2021" name="Comput. Struct. Biotechnol. J.">
        <title>De novo genome assembly of the potent medicinal plant Rehmannia glutinosa using nanopore technology.</title>
        <authorList>
            <person name="Ma L."/>
            <person name="Dong C."/>
            <person name="Song C."/>
            <person name="Wang X."/>
            <person name="Zheng X."/>
            <person name="Niu Y."/>
            <person name="Chen S."/>
            <person name="Feng W."/>
        </authorList>
    </citation>
    <scope>NUCLEOTIDE SEQUENCE [LARGE SCALE GENOMIC DNA]</scope>
    <source>
        <strain evidence="3">DH-2019</strain>
    </source>
</reference>